<protein>
    <submittedName>
        <fullName evidence="1">Uncharacterized protein</fullName>
    </submittedName>
</protein>
<sequence>MPLESASSESDLVGRQLEVLRSTYPAWKICFRHDEPGTARWTAVLRRPITAQMTAAGLRQRIDGPDAITLAGALAHQAALLHTRRAGAWPA</sequence>
<accession>A0A1H6ERU3</accession>
<dbReference type="EMBL" id="FNVT01000013">
    <property type="protein sequence ID" value="SEG99539.1"/>
    <property type="molecule type" value="Genomic_DNA"/>
</dbReference>
<evidence type="ECO:0000313" key="1">
    <source>
        <dbReference type="EMBL" id="SEG99539.1"/>
    </source>
</evidence>
<dbReference type="Proteomes" id="UP000236732">
    <property type="component" value="Unassembled WGS sequence"/>
</dbReference>
<organism evidence="1 2">
    <name type="scientific">Nonomuraea solani</name>
    <dbReference type="NCBI Taxonomy" id="1144553"/>
    <lineage>
        <taxon>Bacteria</taxon>
        <taxon>Bacillati</taxon>
        <taxon>Actinomycetota</taxon>
        <taxon>Actinomycetes</taxon>
        <taxon>Streptosporangiales</taxon>
        <taxon>Streptosporangiaceae</taxon>
        <taxon>Nonomuraea</taxon>
    </lineage>
</organism>
<dbReference type="RefSeq" id="WP_103960740.1">
    <property type="nucleotide sequence ID" value="NZ_FNVT01000013.1"/>
</dbReference>
<dbReference type="AlphaFoldDB" id="A0A1H6ERU3"/>
<proteinExistence type="predicted"/>
<keyword evidence="2" id="KW-1185">Reference proteome</keyword>
<evidence type="ECO:0000313" key="2">
    <source>
        <dbReference type="Proteomes" id="UP000236732"/>
    </source>
</evidence>
<name>A0A1H6ERU3_9ACTN</name>
<reference evidence="1 2" key="1">
    <citation type="submission" date="2016-10" db="EMBL/GenBank/DDBJ databases">
        <authorList>
            <person name="de Groot N.N."/>
        </authorList>
    </citation>
    <scope>NUCLEOTIDE SEQUENCE [LARGE SCALE GENOMIC DNA]</scope>
    <source>
        <strain evidence="1 2">CGMCC 4.7037</strain>
    </source>
</reference>
<gene>
    <name evidence="1" type="ORF">SAMN05444920_113135</name>
</gene>
<dbReference type="OrthoDB" id="3542704at2"/>